<dbReference type="Gene3D" id="1.10.8.280">
    <property type="entry name" value="ABC transporter ATPase domain-like"/>
    <property type="match status" value="1"/>
</dbReference>
<evidence type="ECO:0000256" key="4">
    <source>
        <dbReference type="ARBA" id="ARBA00022737"/>
    </source>
</evidence>
<dbReference type="CDD" id="cd03271">
    <property type="entry name" value="ABC_UvrA_II"/>
    <property type="match status" value="1"/>
</dbReference>
<feature type="domain" description="ABC transporter" evidence="18">
    <location>
        <begin position="603"/>
        <end position="934"/>
    </location>
</feature>
<dbReference type="InterPro" id="IPR003439">
    <property type="entry name" value="ABC_transporter-like_ATP-bd"/>
</dbReference>
<evidence type="ECO:0000313" key="19">
    <source>
        <dbReference type="EMBL" id="MFC7439967.1"/>
    </source>
</evidence>
<feature type="zinc finger region" description="C4-type" evidence="17">
    <location>
        <begin position="737"/>
        <end position="763"/>
    </location>
</feature>
<reference evidence="20" key="1">
    <citation type="journal article" date="2019" name="Int. J. Syst. Evol. Microbiol.">
        <title>The Global Catalogue of Microorganisms (GCM) 10K type strain sequencing project: providing services to taxonomists for standard genome sequencing and annotation.</title>
        <authorList>
            <consortium name="The Broad Institute Genomics Platform"/>
            <consortium name="The Broad Institute Genome Sequencing Center for Infectious Disease"/>
            <person name="Wu L."/>
            <person name="Ma J."/>
        </authorList>
    </citation>
    <scope>NUCLEOTIDE SEQUENCE [LARGE SCALE GENOMIC DNA]</scope>
    <source>
        <strain evidence="20">CGMCC 1.12942</strain>
    </source>
</reference>
<dbReference type="PROSITE" id="PS50893">
    <property type="entry name" value="ABC_TRANSPORTER_2"/>
    <property type="match status" value="1"/>
</dbReference>
<keyword evidence="3 17" id="KW-0479">Metal-binding</keyword>
<dbReference type="CDD" id="cd03270">
    <property type="entry name" value="ABC_UvrA_I"/>
    <property type="match status" value="1"/>
</dbReference>
<evidence type="ECO:0000259" key="18">
    <source>
        <dbReference type="PROSITE" id="PS50893"/>
    </source>
</evidence>
<keyword evidence="4 17" id="KW-0677">Repeat</keyword>
<organism evidence="19 20">
    <name type="scientific">Laceyella putida</name>
    <dbReference type="NCBI Taxonomy" id="110101"/>
    <lineage>
        <taxon>Bacteria</taxon>
        <taxon>Bacillati</taxon>
        <taxon>Bacillota</taxon>
        <taxon>Bacilli</taxon>
        <taxon>Bacillales</taxon>
        <taxon>Thermoactinomycetaceae</taxon>
        <taxon>Laceyella</taxon>
    </lineage>
</organism>
<dbReference type="InterPro" id="IPR041552">
    <property type="entry name" value="UvrA_DNA-bd"/>
</dbReference>
<dbReference type="NCBIfam" id="NF001503">
    <property type="entry name" value="PRK00349.1"/>
    <property type="match status" value="1"/>
</dbReference>
<evidence type="ECO:0000256" key="10">
    <source>
        <dbReference type="ARBA" id="ARBA00022840"/>
    </source>
</evidence>
<dbReference type="Proteomes" id="UP001596500">
    <property type="component" value="Unassembled WGS sequence"/>
</dbReference>
<evidence type="ECO:0000256" key="16">
    <source>
        <dbReference type="ARBA" id="ARBA00042156"/>
    </source>
</evidence>
<evidence type="ECO:0000256" key="9">
    <source>
        <dbReference type="ARBA" id="ARBA00022833"/>
    </source>
</evidence>
<dbReference type="Gene3D" id="3.30.1490.20">
    <property type="entry name" value="ATP-grasp fold, A domain"/>
    <property type="match status" value="1"/>
</dbReference>
<keyword evidence="5 17" id="KW-0547">Nucleotide-binding</keyword>
<feature type="binding site" evidence="17">
    <location>
        <begin position="33"/>
        <end position="40"/>
    </location>
    <ligand>
        <name>ATP</name>
        <dbReference type="ChEBI" id="CHEBI:30616"/>
    </ligand>
</feature>
<dbReference type="RefSeq" id="WP_379863173.1">
    <property type="nucleotide sequence ID" value="NZ_JBHTBW010000006.1"/>
</dbReference>
<feature type="zinc finger region" description="C4-type" evidence="17">
    <location>
        <begin position="252"/>
        <end position="279"/>
    </location>
</feature>
<dbReference type="PANTHER" id="PTHR43152">
    <property type="entry name" value="UVRABC SYSTEM PROTEIN A"/>
    <property type="match status" value="1"/>
</dbReference>
<dbReference type="InterPro" id="IPR017871">
    <property type="entry name" value="ABC_transporter-like_CS"/>
</dbReference>
<keyword evidence="7 17" id="KW-0228">DNA excision</keyword>
<keyword evidence="12 17" id="KW-0238">DNA-binding</keyword>
<evidence type="ECO:0000313" key="20">
    <source>
        <dbReference type="Proteomes" id="UP001596500"/>
    </source>
</evidence>
<accession>A0ABW2RGB9</accession>
<protein>
    <recommendedName>
        <fullName evidence="15 17">UvrABC system protein A</fullName>
        <shortName evidence="17">UvrA protein</shortName>
    </recommendedName>
    <alternativeName>
        <fullName evidence="16 17">Excinuclease ABC subunit A</fullName>
    </alternativeName>
</protein>
<dbReference type="HAMAP" id="MF_00205">
    <property type="entry name" value="UvrA"/>
    <property type="match status" value="1"/>
</dbReference>
<evidence type="ECO:0000256" key="12">
    <source>
        <dbReference type="ARBA" id="ARBA00023125"/>
    </source>
</evidence>
<keyword evidence="10 17" id="KW-0067">ATP-binding</keyword>
<keyword evidence="17" id="KW-0742">SOS response</keyword>
<proteinExistence type="inferred from homology"/>
<keyword evidence="6 17" id="KW-0227">DNA damage</keyword>
<dbReference type="InterPro" id="IPR004602">
    <property type="entry name" value="UvrA"/>
</dbReference>
<evidence type="ECO:0000256" key="7">
    <source>
        <dbReference type="ARBA" id="ARBA00022769"/>
    </source>
</evidence>
<sequence>MAQENIVIRGARVHNLKNIDVTIPRDKFVVVTGLSGSGKSSLAFDTIYAEGQRRYVESLSAYARQFLGQMDKPDVDAIEGLSPAISIDQKTTSRNPRSTVGTVTEIYDYLRLMFARVGHAHCPEHGTRITSQTVPQMVDRIMALPERTRIQIMAPLVKGRKGEHVKLLEDIARQGYVRVRVDGEIRDLSDEIQLEKNKKHTIEVVIDRVVVKEGVETRLSDSLETALSLSGGEVLIDVIDGEELLFSQNLACPECGFSIDELSPRMFSFNSPFGACPTCDGLGSRMEIDPDLVIPNPKLSLAEGAIEPWASTTSTYYPQLLETACRHFGIDMKKPFEELDKKQKEIILYGSKERFPFKYTNENGFTRESQTLFEGIVHHLNRRYRETGSELMREHLESYMSNKACPTCKGARLKKEMLHVTVGGKNIDYVTRLSIKEAYEFFDGLQLSEKETQIARQVLKEIKERLGFLVNVGLDYLTLSRSAGTLSGGEAQRIRLATQIGSSLMGVLYILDEPSIGLHQRDNNRLIATLEKMRDLGNTLIVVEHDEDTMLACDYIIDIGPGAGAHGGRVVSAGTPAEVMADENSLTGQYLSGRKFIPVPEERRQPNGKWITIKGAKENNLKNIDVKVPLGIFTCVTGVSGSGKSTLVNEILLKAVAREVNKAKAVPGKHRKIEGIEHVDKVINIDQSPIGRTPRSNPATYTGVFDDIREVFASTQEAKVRGYQKGRFSFNVKGGRCEACRGDGIIKIEMHFLPDVYVPCEECKGKRYNRDTLEIKYKGKNISDVLEMTVEEAVDFFQNIPRIKRKIQTLYDVGLGYMKLGQPATTLSGGEAQRVKLASELYKRSTGRTLYILDEPTTGLHIDDIARLLKVLQRLAENGDTIVVIEHNLDVIKTADYLIDLGPEGGNGGGTIVATGTPEEVAQVAGSYTGQFLAPVMERDRKRMAKHFAGLEQQAEPMEAK</sequence>
<evidence type="ECO:0000256" key="11">
    <source>
        <dbReference type="ARBA" id="ARBA00022881"/>
    </source>
</evidence>
<dbReference type="Gene3D" id="3.40.50.300">
    <property type="entry name" value="P-loop containing nucleotide triphosphate hydrolases"/>
    <property type="match status" value="2"/>
</dbReference>
<dbReference type="Pfam" id="PF17760">
    <property type="entry name" value="UvrA_inter"/>
    <property type="match status" value="1"/>
</dbReference>
<dbReference type="Gene3D" id="1.20.1580.10">
    <property type="entry name" value="ABC transporter ATPase like domain"/>
    <property type="match status" value="2"/>
</dbReference>
<comment type="function">
    <text evidence="17">The UvrABC repair system catalyzes the recognition and processing of DNA lesions. UvrA is an ATPase and a DNA-binding protein. A damage recognition complex composed of 2 UvrA and 2 UvrB subunits scans DNA for abnormalities. When the presence of a lesion has been verified by UvrB, the UvrA molecules dissociate.</text>
</comment>
<evidence type="ECO:0000256" key="2">
    <source>
        <dbReference type="ARBA" id="ARBA00022490"/>
    </source>
</evidence>
<dbReference type="PANTHER" id="PTHR43152:SF3">
    <property type="entry name" value="UVRABC SYSTEM PROTEIN A"/>
    <property type="match status" value="1"/>
</dbReference>
<keyword evidence="11 17" id="KW-0267">Excision nuclease</keyword>
<evidence type="ECO:0000256" key="6">
    <source>
        <dbReference type="ARBA" id="ARBA00022763"/>
    </source>
</evidence>
<dbReference type="PROSITE" id="PS00211">
    <property type="entry name" value="ABC_TRANSPORTER_1"/>
    <property type="match status" value="2"/>
</dbReference>
<comment type="subunit">
    <text evidence="17">Forms a heterotetramer with UvrB during the search for lesions.</text>
</comment>
<dbReference type="GO" id="GO:0016787">
    <property type="term" value="F:hydrolase activity"/>
    <property type="evidence" value="ECO:0007669"/>
    <property type="project" value="UniProtKB-KW"/>
</dbReference>
<dbReference type="InterPro" id="IPR041102">
    <property type="entry name" value="UvrA_inter"/>
</dbReference>
<dbReference type="Pfam" id="PF17755">
    <property type="entry name" value="UvrA_DNA-bind"/>
    <property type="match status" value="1"/>
</dbReference>
<evidence type="ECO:0000256" key="14">
    <source>
        <dbReference type="ARBA" id="ARBA00038000"/>
    </source>
</evidence>
<keyword evidence="9 17" id="KW-0862">Zinc</keyword>
<dbReference type="EMBL" id="JBHTBW010000006">
    <property type="protein sequence ID" value="MFC7439967.1"/>
    <property type="molecule type" value="Genomic_DNA"/>
</dbReference>
<keyword evidence="19" id="KW-0378">Hydrolase</keyword>
<name>A0ABW2RGB9_9BACL</name>
<dbReference type="SUPFAM" id="SSF52540">
    <property type="entry name" value="P-loop containing nucleoside triphosphate hydrolases"/>
    <property type="match status" value="2"/>
</dbReference>
<comment type="subcellular location">
    <subcellularLocation>
        <location evidence="1 17">Cytoplasm</location>
    </subcellularLocation>
</comment>
<evidence type="ECO:0000256" key="1">
    <source>
        <dbReference type="ARBA" id="ARBA00004496"/>
    </source>
</evidence>
<dbReference type="InterPro" id="IPR013815">
    <property type="entry name" value="ATP_grasp_subdomain_1"/>
</dbReference>
<keyword evidence="2 17" id="KW-0963">Cytoplasm</keyword>
<dbReference type="NCBIfam" id="TIGR00630">
    <property type="entry name" value="uvra"/>
    <property type="match status" value="1"/>
</dbReference>
<comment type="caution">
    <text evidence="19">The sequence shown here is derived from an EMBL/GenBank/DDBJ whole genome shotgun (WGS) entry which is preliminary data.</text>
</comment>
<feature type="binding site" evidence="17">
    <location>
        <begin position="638"/>
        <end position="645"/>
    </location>
    <ligand>
        <name>ATP</name>
        <dbReference type="ChEBI" id="CHEBI:30616"/>
    </ligand>
</feature>
<evidence type="ECO:0000256" key="17">
    <source>
        <dbReference type="HAMAP-Rule" id="MF_00205"/>
    </source>
</evidence>
<dbReference type="InterPro" id="IPR027417">
    <property type="entry name" value="P-loop_NTPase"/>
</dbReference>
<evidence type="ECO:0000256" key="3">
    <source>
        <dbReference type="ARBA" id="ARBA00022723"/>
    </source>
</evidence>
<keyword evidence="13 17" id="KW-0234">DNA repair</keyword>
<keyword evidence="20" id="KW-1185">Reference proteome</keyword>
<evidence type="ECO:0000256" key="5">
    <source>
        <dbReference type="ARBA" id="ARBA00022741"/>
    </source>
</evidence>
<comment type="similarity">
    <text evidence="14 17">Belongs to the ABC transporter superfamily. UvrA family.</text>
</comment>
<evidence type="ECO:0000256" key="8">
    <source>
        <dbReference type="ARBA" id="ARBA00022771"/>
    </source>
</evidence>
<evidence type="ECO:0000256" key="13">
    <source>
        <dbReference type="ARBA" id="ARBA00023204"/>
    </source>
</evidence>
<gene>
    <name evidence="17 19" type="primary">uvrA</name>
    <name evidence="19" type="ORF">ACFQNG_02155</name>
</gene>
<evidence type="ECO:0000256" key="15">
    <source>
        <dbReference type="ARBA" id="ARBA00039316"/>
    </source>
</evidence>
<keyword evidence="8 17" id="KW-0863">Zinc-finger</keyword>